<dbReference type="EMBL" id="JABEPQ010000005">
    <property type="protein sequence ID" value="NNM47844.1"/>
    <property type="molecule type" value="Genomic_DNA"/>
</dbReference>
<dbReference type="Proteomes" id="UP000588586">
    <property type="component" value="Unassembled WGS sequence"/>
</dbReference>
<dbReference type="InterPro" id="IPR005183">
    <property type="entry name" value="DUF305_CopM-like"/>
</dbReference>
<dbReference type="PROSITE" id="PS51257">
    <property type="entry name" value="PROKAR_LIPOPROTEIN"/>
    <property type="match status" value="1"/>
</dbReference>
<proteinExistence type="predicted"/>
<gene>
    <name evidence="4" type="ORF">HJG52_17805</name>
</gene>
<dbReference type="InterPro" id="IPR012347">
    <property type="entry name" value="Ferritin-like"/>
</dbReference>
<dbReference type="RefSeq" id="WP_171244974.1">
    <property type="nucleotide sequence ID" value="NZ_JABEPQ010000005.1"/>
</dbReference>
<sequence length="207" mass="22002">MNRALRTLTVPAAAVAVLALSACGNGDSPDSMGSMSGQGSMGSTSSVTTAAQQNEADVSFATGMIPHHQQAVQMADLALKQSSTQEVKSLATKIKQAQDHEIQTMSSWLKAWGKPVPTGMSGGMEGMSMDGMMTEQEMNELAKATDVAFDRMWLTMMVKHHQGAVKMAETEVANGQNADAKRLAQEIIRAQNAEITEMTRLLNGAQG</sequence>
<feature type="chain" id="PRO_5039225400" evidence="2">
    <location>
        <begin position="23"/>
        <end position="207"/>
    </location>
</feature>
<feature type="domain" description="DUF305" evidence="3">
    <location>
        <begin position="57"/>
        <end position="202"/>
    </location>
</feature>
<dbReference type="AlphaFoldDB" id="A0A849HMU3"/>
<name>A0A849HMU3_9MICO</name>
<dbReference type="PANTHER" id="PTHR36933:SF1">
    <property type="entry name" value="SLL0788 PROTEIN"/>
    <property type="match status" value="1"/>
</dbReference>
<feature type="signal peptide" evidence="2">
    <location>
        <begin position="1"/>
        <end position="22"/>
    </location>
</feature>
<feature type="compositionally biased region" description="Low complexity" evidence="1">
    <location>
        <begin position="28"/>
        <end position="46"/>
    </location>
</feature>
<reference evidence="4 5" key="1">
    <citation type="submission" date="2020-04" db="EMBL/GenBank/DDBJ databases">
        <title>Knoellia sp. isolate from air conditioner.</title>
        <authorList>
            <person name="Chea S."/>
            <person name="Kim D.-U."/>
        </authorList>
    </citation>
    <scope>NUCLEOTIDE SEQUENCE [LARGE SCALE GENOMIC DNA]</scope>
    <source>
        <strain evidence="4 5">DB2414S</strain>
    </source>
</reference>
<dbReference type="Pfam" id="PF03713">
    <property type="entry name" value="DUF305"/>
    <property type="match status" value="1"/>
</dbReference>
<keyword evidence="2" id="KW-0732">Signal</keyword>
<evidence type="ECO:0000256" key="1">
    <source>
        <dbReference type="SAM" id="MobiDB-lite"/>
    </source>
</evidence>
<comment type="caution">
    <text evidence="4">The sequence shown here is derived from an EMBL/GenBank/DDBJ whole genome shotgun (WGS) entry which is preliminary data.</text>
</comment>
<protein>
    <submittedName>
        <fullName evidence="4">DUF305 domain-containing protein</fullName>
    </submittedName>
</protein>
<keyword evidence="5" id="KW-1185">Reference proteome</keyword>
<feature type="region of interest" description="Disordered" evidence="1">
    <location>
        <begin position="28"/>
        <end position="51"/>
    </location>
</feature>
<evidence type="ECO:0000259" key="3">
    <source>
        <dbReference type="Pfam" id="PF03713"/>
    </source>
</evidence>
<evidence type="ECO:0000256" key="2">
    <source>
        <dbReference type="SAM" id="SignalP"/>
    </source>
</evidence>
<dbReference type="Gene3D" id="1.20.1260.10">
    <property type="match status" value="1"/>
</dbReference>
<evidence type="ECO:0000313" key="5">
    <source>
        <dbReference type="Proteomes" id="UP000588586"/>
    </source>
</evidence>
<accession>A0A849HMU3</accession>
<dbReference type="PANTHER" id="PTHR36933">
    <property type="entry name" value="SLL0788 PROTEIN"/>
    <property type="match status" value="1"/>
</dbReference>
<organism evidence="4 5">
    <name type="scientific">Knoellia koreensis</name>
    <dbReference type="NCBI Taxonomy" id="2730921"/>
    <lineage>
        <taxon>Bacteria</taxon>
        <taxon>Bacillati</taxon>
        <taxon>Actinomycetota</taxon>
        <taxon>Actinomycetes</taxon>
        <taxon>Micrococcales</taxon>
        <taxon>Intrasporangiaceae</taxon>
        <taxon>Knoellia</taxon>
    </lineage>
</organism>
<evidence type="ECO:0000313" key="4">
    <source>
        <dbReference type="EMBL" id="NNM47844.1"/>
    </source>
</evidence>